<dbReference type="EMBL" id="JPMD01000011">
    <property type="protein sequence ID" value="KEZ87491.1"/>
    <property type="molecule type" value="Genomic_DNA"/>
</dbReference>
<evidence type="ECO:0000313" key="2">
    <source>
        <dbReference type="EMBL" id="KEZ87491.1"/>
    </source>
</evidence>
<feature type="transmembrane region" description="Helical" evidence="1">
    <location>
        <begin position="180"/>
        <end position="201"/>
    </location>
</feature>
<reference evidence="2 3" key="1">
    <citation type="submission" date="2014-07" db="EMBL/GenBank/DDBJ databases">
        <title>Draft genome of Clostridium sulfidigenes 113A isolated from sediments associated with methane hydrate from Krishna Godavari basin.</title>
        <authorList>
            <person name="Honkalas V.S."/>
            <person name="Dabir A.P."/>
            <person name="Arora P."/>
            <person name="Dhakephalkar P.K."/>
        </authorList>
    </citation>
    <scope>NUCLEOTIDE SEQUENCE [LARGE SCALE GENOMIC DNA]</scope>
    <source>
        <strain evidence="2 3">113A</strain>
    </source>
</reference>
<keyword evidence="1" id="KW-0472">Membrane</keyword>
<evidence type="ECO:0008006" key="4">
    <source>
        <dbReference type="Google" id="ProtNLM"/>
    </source>
</evidence>
<dbReference type="STRING" id="318464.IO99_05265"/>
<feature type="transmembrane region" description="Helical" evidence="1">
    <location>
        <begin position="98"/>
        <end position="126"/>
    </location>
</feature>
<gene>
    <name evidence="2" type="ORF">IO99_05265</name>
</gene>
<comment type="caution">
    <text evidence="2">The sequence shown here is derived from an EMBL/GenBank/DDBJ whole genome shotgun (WGS) entry which is preliminary data.</text>
</comment>
<name>A0A084JEV7_9CLOT</name>
<evidence type="ECO:0000256" key="1">
    <source>
        <dbReference type="SAM" id="Phobius"/>
    </source>
</evidence>
<dbReference type="eggNOG" id="ENOG502ZSV8">
    <property type="taxonomic scope" value="Bacteria"/>
</dbReference>
<feature type="transmembrane region" description="Helical" evidence="1">
    <location>
        <begin position="146"/>
        <end position="174"/>
    </location>
</feature>
<keyword evidence="1" id="KW-1133">Transmembrane helix</keyword>
<keyword evidence="3" id="KW-1185">Reference proteome</keyword>
<accession>A0A084JEV7</accession>
<dbReference type="Proteomes" id="UP000028542">
    <property type="component" value="Unassembled WGS sequence"/>
</dbReference>
<sequence length="245" mass="28701">MRNIKSNFLWVIVYMIIVASLTFLYLRHSMKVSLLGGFKFTLADYFVDVSGTLFFGIELMIVNVFLLLHLFKNDFSTMFVLKQKSKKLLWLKEVYKSILFSLFSTIYLLLCTYGVGGLLCNSYINWDRRRSIFFGETNMICSDIKFINVVMAFFIISFIRILVITLLTMLIYWITNKSSISLIVIITVGIVDYYCPIFYRLISIYYTKWVNPINMAIGLIYGIFLMISITYVGMFKADRKEFLNE</sequence>
<proteinExistence type="predicted"/>
<dbReference type="AlphaFoldDB" id="A0A084JEV7"/>
<keyword evidence="1" id="KW-0812">Transmembrane</keyword>
<organism evidence="2 3">
    <name type="scientific">Clostridium sulfidigenes</name>
    <dbReference type="NCBI Taxonomy" id="318464"/>
    <lineage>
        <taxon>Bacteria</taxon>
        <taxon>Bacillati</taxon>
        <taxon>Bacillota</taxon>
        <taxon>Clostridia</taxon>
        <taxon>Eubacteriales</taxon>
        <taxon>Clostridiaceae</taxon>
        <taxon>Clostridium</taxon>
    </lineage>
</organism>
<feature type="transmembrane region" description="Helical" evidence="1">
    <location>
        <begin position="46"/>
        <end position="71"/>
    </location>
</feature>
<protein>
    <recommendedName>
        <fullName evidence="4">ABC-2 family transporter protein</fullName>
    </recommendedName>
</protein>
<evidence type="ECO:0000313" key="3">
    <source>
        <dbReference type="Proteomes" id="UP000028542"/>
    </source>
</evidence>
<feature type="transmembrane region" description="Helical" evidence="1">
    <location>
        <begin position="6"/>
        <end position="26"/>
    </location>
</feature>
<dbReference type="RefSeq" id="WP_035131019.1">
    <property type="nucleotide sequence ID" value="NZ_JPMD01000011.1"/>
</dbReference>
<feature type="transmembrane region" description="Helical" evidence="1">
    <location>
        <begin position="213"/>
        <end position="234"/>
    </location>
</feature>